<dbReference type="CDD" id="cd11386">
    <property type="entry name" value="MCP_signal"/>
    <property type="match status" value="1"/>
</dbReference>
<dbReference type="Pfam" id="PF18947">
    <property type="entry name" value="HAMP_2"/>
    <property type="match status" value="1"/>
</dbReference>
<dbReference type="InterPro" id="IPR000014">
    <property type="entry name" value="PAS"/>
</dbReference>
<feature type="transmembrane region" description="Helical" evidence="6">
    <location>
        <begin position="30"/>
        <end position="47"/>
    </location>
</feature>
<evidence type="ECO:0000256" key="3">
    <source>
        <dbReference type="ARBA" id="ARBA00023224"/>
    </source>
</evidence>
<keyword evidence="6" id="KW-0472">Membrane</keyword>
<gene>
    <name evidence="9" type="ORF">A9K58_07110</name>
</gene>
<dbReference type="CDD" id="cd00130">
    <property type="entry name" value="PAS"/>
    <property type="match status" value="1"/>
</dbReference>
<dbReference type="Gene3D" id="1.10.287.950">
    <property type="entry name" value="Methyl-accepting chemotaxis protein"/>
    <property type="match status" value="1"/>
</dbReference>
<dbReference type="OrthoDB" id="8744489at2"/>
<keyword evidence="6" id="KW-1133">Transmembrane helix</keyword>
<feature type="transmembrane region" description="Helical" evidence="6">
    <location>
        <begin position="125"/>
        <end position="142"/>
    </location>
</feature>
<dbReference type="RefSeq" id="WP_065198683.1">
    <property type="nucleotide sequence ID" value="NZ_LYVJ01000004.1"/>
</dbReference>
<dbReference type="InterPro" id="IPR004089">
    <property type="entry name" value="MCPsignal_dom"/>
</dbReference>
<keyword evidence="2" id="KW-0488">Methylation</keyword>
<dbReference type="Pfam" id="PF00015">
    <property type="entry name" value="MCPsignal"/>
    <property type="match status" value="1"/>
</dbReference>
<keyword evidence="3 5" id="KW-0807">Transducer</keyword>
<feature type="domain" description="HAMP" evidence="8">
    <location>
        <begin position="414"/>
        <end position="460"/>
    </location>
</feature>
<dbReference type="SMART" id="SM00283">
    <property type="entry name" value="MA"/>
    <property type="match status" value="1"/>
</dbReference>
<dbReference type="Gene3D" id="3.30.450.20">
    <property type="entry name" value="PAS domain"/>
    <property type="match status" value="1"/>
</dbReference>
<evidence type="ECO:0000313" key="10">
    <source>
        <dbReference type="Proteomes" id="UP000092256"/>
    </source>
</evidence>
<dbReference type="InterPro" id="IPR035965">
    <property type="entry name" value="PAS-like_dom_sf"/>
</dbReference>
<dbReference type="PANTHER" id="PTHR43531:SF14">
    <property type="entry name" value="METHYL-ACCEPTING CHEMOTAXIS PROTEIN I-RELATED"/>
    <property type="match status" value="1"/>
</dbReference>
<feature type="domain" description="Methyl-accepting transducer" evidence="7">
    <location>
        <begin position="465"/>
        <end position="694"/>
    </location>
</feature>
<dbReference type="SUPFAM" id="SSF55785">
    <property type="entry name" value="PYP-like sensor domain (PAS domain)"/>
    <property type="match status" value="1"/>
</dbReference>
<comment type="similarity">
    <text evidence="4">Belongs to the methyl-accepting chemotaxis (MCP) protein family.</text>
</comment>
<dbReference type="GO" id="GO:0007165">
    <property type="term" value="P:signal transduction"/>
    <property type="evidence" value="ECO:0007669"/>
    <property type="project" value="UniProtKB-KW"/>
</dbReference>
<dbReference type="FunFam" id="3.30.450.20:FF:000075">
    <property type="entry name" value="Methyl-accepting chemotaxis protein"/>
    <property type="match status" value="1"/>
</dbReference>
<evidence type="ECO:0000256" key="1">
    <source>
        <dbReference type="ARBA" id="ARBA00004370"/>
    </source>
</evidence>
<evidence type="ECO:0000259" key="7">
    <source>
        <dbReference type="PROSITE" id="PS50111"/>
    </source>
</evidence>
<evidence type="ECO:0000256" key="4">
    <source>
        <dbReference type="ARBA" id="ARBA00029447"/>
    </source>
</evidence>
<evidence type="ECO:0000313" key="9">
    <source>
        <dbReference type="EMBL" id="OBU68570.1"/>
    </source>
</evidence>
<dbReference type="FunFam" id="1.10.287.950:FF:000001">
    <property type="entry name" value="Methyl-accepting chemotaxis sensory transducer"/>
    <property type="match status" value="1"/>
</dbReference>
<protein>
    <submittedName>
        <fullName evidence="9">Chemotaxis protein</fullName>
    </submittedName>
</protein>
<dbReference type="InterPro" id="IPR051310">
    <property type="entry name" value="MCP_chemotaxis"/>
</dbReference>
<comment type="caution">
    <text evidence="9">The sequence shown here is derived from an EMBL/GenBank/DDBJ whole genome shotgun (WGS) entry which is preliminary data.</text>
</comment>
<comment type="subcellular location">
    <subcellularLocation>
        <location evidence="1">Membrane</location>
    </subcellularLocation>
</comment>
<dbReference type="GO" id="GO:0004888">
    <property type="term" value="F:transmembrane signaling receptor activity"/>
    <property type="evidence" value="ECO:0007669"/>
    <property type="project" value="TreeGrafter"/>
</dbReference>
<dbReference type="AlphaFoldDB" id="A0A1A6Y0T5"/>
<dbReference type="GO" id="GO:0005886">
    <property type="term" value="C:plasma membrane"/>
    <property type="evidence" value="ECO:0007669"/>
    <property type="project" value="TreeGrafter"/>
</dbReference>
<reference evidence="9 10" key="1">
    <citation type="submission" date="2016-05" db="EMBL/GenBank/DDBJ databases">
        <title>Draft Genome Sequences of Stenotrophomonas maltophilia Strains Sm32COP, Sm41DVV, Sm46PAILV, SmF3, SmF22, SmSOFb1 and SmCVFa1, Isolated from Different Manures, in France.</title>
        <authorList>
            <person name="Nazaret S."/>
            <person name="Bodilis J."/>
        </authorList>
    </citation>
    <scope>NUCLEOTIDE SEQUENCE [LARGE SCALE GENOMIC DNA]</scope>
    <source>
        <strain evidence="9 10">Sm46PAILV</strain>
    </source>
</reference>
<dbReference type="PANTHER" id="PTHR43531">
    <property type="entry name" value="PROTEIN ICFG"/>
    <property type="match status" value="1"/>
</dbReference>
<sequence>MHAPNLPANAPAQHASPPFLRAMSASADRLFLVVSGGLLLVSLGLAFHGGQWTPWLAVSLPAMLVTAAQIQLQPGSRLSRCTVALAWMVLSATLIHQTHGQLETHFTVIVLIALLLYYRDWLPIVVAATAIAVHHVVFYALQVRGLPYPVFAAGSGLGVLALHALYVAVEATLLSVMAIQMRRQLLLLGHDPQQLAQLARGLADDQPLPESLQASQFPRDSLATALVQAGNRLLQRRAREQMAAAESLRIRTALDDVTTHVMIADRERNIVFVNRPLRQMLAAAEADLRRDLPQFSAADLIGRNIDIFHQNPAHQARLLDGLAGTWRAQIRIGGRCMRLIINPIIGEDGQRQGFVVEWADRTAELQVEEELGRIVEAAAQGDFSGRVGIAGKDGFFLQLAERLNGLLDASAYSIEQISQLLSALSRGDLTAHMQGDFQGVYARIRDDANATVAELTRIVGRIQAASTRLTGAATGLAQGNDHLASRTEQQAASLEETAATMEELTATVRQNAEHARQANQLAVGAADVAGQGGAVVSQVVSTMSAIEASSKKIAEIIGVIDGIAFQTNILALNAAVEAARAGEQGRGFAVVASEVRTLAQRSASAAKEIKGLIDASVGKVDEGSALVRQAGTTMGQIVSAVQQVNQIMGEISAASQEQSAGIEQVNQSIAQMDANTRQNATLVEESTHATQDMAEQANLLAAAVARFHLHEGDGNPAVMQRVRQLAGVGP</sequence>
<dbReference type="PROSITE" id="PS50111">
    <property type="entry name" value="CHEMOTAXIS_TRANSDUC_2"/>
    <property type="match status" value="1"/>
</dbReference>
<feature type="transmembrane region" description="Helical" evidence="6">
    <location>
        <begin position="148"/>
        <end position="174"/>
    </location>
</feature>
<proteinExistence type="inferred from homology"/>
<organism evidence="9 10">
    <name type="scientific">Stenotrophomonas maltophilia</name>
    <name type="common">Pseudomonas maltophilia</name>
    <name type="synonym">Xanthomonas maltophilia</name>
    <dbReference type="NCBI Taxonomy" id="40324"/>
    <lineage>
        <taxon>Bacteria</taxon>
        <taxon>Pseudomonadati</taxon>
        <taxon>Pseudomonadota</taxon>
        <taxon>Gammaproteobacteria</taxon>
        <taxon>Lysobacterales</taxon>
        <taxon>Lysobacteraceae</taxon>
        <taxon>Stenotrophomonas</taxon>
        <taxon>Stenotrophomonas maltophilia group</taxon>
    </lineage>
</organism>
<evidence type="ECO:0000256" key="2">
    <source>
        <dbReference type="ARBA" id="ARBA00022481"/>
    </source>
</evidence>
<evidence type="ECO:0000256" key="5">
    <source>
        <dbReference type="PROSITE-ProRule" id="PRU00284"/>
    </source>
</evidence>
<evidence type="ECO:0000256" key="6">
    <source>
        <dbReference type="SAM" id="Phobius"/>
    </source>
</evidence>
<dbReference type="EMBL" id="LYVJ01000004">
    <property type="protein sequence ID" value="OBU68570.1"/>
    <property type="molecule type" value="Genomic_DNA"/>
</dbReference>
<dbReference type="Proteomes" id="UP000092256">
    <property type="component" value="Unassembled WGS sequence"/>
</dbReference>
<name>A0A1A6Y0T5_STEMA</name>
<accession>A0A1A6Y0T5</accession>
<dbReference type="GO" id="GO:0006935">
    <property type="term" value="P:chemotaxis"/>
    <property type="evidence" value="ECO:0007669"/>
    <property type="project" value="TreeGrafter"/>
</dbReference>
<dbReference type="SUPFAM" id="SSF58104">
    <property type="entry name" value="Methyl-accepting chemotaxis protein (MCP) signaling domain"/>
    <property type="match status" value="1"/>
</dbReference>
<keyword evidence="6" id="KW-0812">Transmembrane</keyword>
<evidence type="ECO:0000259" key="8">
    <source>
        <dbReference type="PROSITE" id="PS50885"/>
    </source>
</evidence>
<dbReference type="InterPro" id="IPR003660">
    <property type="entry name" value="HAMP_dom"/>
</dbReference>
<dbReference type="PROSITE" id="PS50885">
    <property type="entry name" value="HAMP"/>
    <property type="match status" value="1"/>
</dbReference>